<keyword evidence="7" id="KW-0325">Glycoprotein</keyword>
<evidence type="ECO:0000313" key="11">
    <source>
        <dbReference type="EMBL" id="AGH61125.1"/>
    </source>
</evidence>
<reference evidence="11" key="2">
    <citation type="journal article" date="2014" name="Mol. Biochem. Parasitol.">
        <title>Capturing the variant surface glycoprotein repertoire (the VSGnome) of Trypanosoma brucei Lister 427.</title>
        <authorList>
            <person name="Cross G.A."/>
            <person name="Kim H.S."/>
            <person name="Wickstead B."/>
        </authorList>
    </citation>
    <scope>NUCLEOTIDE SEQUENCE</scope>
    <source>
        <strain evidence="11">Lister 427</strain>
    </source>
</reference>
<sequence>MPRLLHTLLMLIWTRHNLQATSAAQKEIAGLNNREYTALCSIYTTSWSFLTDEDPTKKFDSSNEAGKQAQQRIDAFLVLANDTDTGYKAVPDASWKEAHPRPTNTELLSYLNKSLEALRLRAGNIAEEVKQATRQRHNKLTEARSAIFKALFRTDPDAEKKKKILAETADSADLAIAFASAGTYATMCTDGKEVGKSLIQDIVCICSEDSEKPQDKSCTAAGTATRGHPLHNGGQGAAQRWLALKAGCKKKGKELQPTTASNGEALSNGISRVHQLLGTNAYNLGKATDGTYPQSVMTILGGTNGGAATPATCDGASVDPTATTGAHGICVDYKGHASEDNLIPWAAELHTAAAAILGMEKAERKLAVLVAKLTSLAENMETTYLHASVRHPTTATNTAAETDQIDKKEKQCNAAGENKTECDKLKDKGCVFNDNGKKCELKKDVKQALEKENQETAGKEAATNTNTTTSNSFLIKKAPLWLAVLLL</sequence>
<evidence type="ECO:0000256" key="9">
    <source>
        <dbReference type="SAM" id="SignalP"/>
    </source>
</evidence>
<evidence type="ECO:0000259" key="10">
    <source>
        <dbReference type="Pfam" id="PF13206"/>
    </source>
</evidence>
<dbReference type="SUPFAM" id="SSF118251">
    <property type="entry name" value="Variant surface glycoprotein MITAT 1.2, VSG 221, C-terminal domain"/>
    <property type="match status" value="1"/>
</dbReference>
<dbReference type="Pfam" id="PF13206">
    <property type="entry name" value="VSG_B"/>
    <property type="match status" value="1"/>
</dbReference>
<dbReference type="AlphaFoldDB" id="M4TDI8"/>
<keyword evidence="6" id="KW-0472">Membrane</keyword>
<dbReference type="InterPro" id="IPR027446">
    <property type="entry name" value="VSG_C_dom_sf"/>
</dbReference>
<dbReference type="VEuPathDB" id="TriTrypDB:Tb427_000240100"/>
<evidence type="ECO:0000256" key="4">
    <source>
        <dbReference type="ARBA" id="ARBA00022622"/>
    </source>
</evidence>
<reference evidence="11" key="1">
    <citation type="submission" date="2013-02" db="EMBL/GenBank/DDBJ databases">
        <authorList>
            <person name="Cross G.A.M."/>
            <person name="Kim H.-S."/>
            <person name="Wickstead B."/>
        </authorList>
    </citation>
    <scope>NUCLEOTIDE SEQUENCE</scope>
    <source>
        <strain evidence="11">Lister 427</strain>
    </source>
</reference>
<evidence type="ECO:0000256" key="6">
    <source>
        <dbReference type="ARBA" id="ARBA00023136"/>
    </source>
</evidence>
<feature type="chain" id="PRO_5004058493" evidence="9">
    <location>
        <begin position="21"/>
        <end position="487"/>
    </location>
</feature>
<evidence type="ECO:0000256" key="3">
    <source>
        <dbReference type="ARBA" id="ARBA00022475"/>
    </source>
</evidence>
<feature type="signal peptide" evidence="9">
    <location>
        <begin position="1"/>
        <end position="20"/>
    </location>
</feature>
<evidence type="ECO:0000256" key="1">
    <source>
        <dbReference type="ARBA" id="ARBA00002523"/>
    </source>
</evidence>
<organism evidence="11">
    <name type="scientific">Trypanosoma brucei</name>
    <dbReference type="NCBI Taxonomy" id="5691"/>
    <lineage>
        <taxon>Eukaryota</taxon>
        <taxon>Discoba</taxon>
        <taxon>Euglenozoa</taxon>
        <taxon>Kinetoplastea</taxon>
        <taxon>Metakinetoplastina</taxon>
        <taxon>Trypanosomatida</taxon>
        <taxon>Trypanosomatidae</taxon>
        <taxon>Trypanosoma</taxon>
    </lineage>
</organism>
<feature type="domain" description="Trypanosome variant surface glycoprotein B-type N-terminal" evidence="10">
    <location>
        <begin position="58"/>
        <end position="374"/>
    </location>
</feature>
<name>M4TDI8_9TRYP</name>
<dbReference type="EMBL" id="KC613694">
    <property type="protein sequence ID" value="AGH61125.1"/>
    <property type="molecule type" value="Genomic_DNA"/>
</dbReference>
<evidence type="ECO:0000256" key="7">
    <source>
        <dbReference type="ARBA" id="ARBA00023180"/>
    </source>
</evidence>
<keyword evidence="8" id="KW-0449">Lipoprotein</keyword>
<dbReference type="GO" id="GO:0005886">
    <property type="term" value="C:plasma membrane"/>
    <property type="evidence" value="ECO:0007669"/>
    <property type="project" value="UniProtKB-SubCell"/>
</dbReference>
<comment type="function">
    <text evidence="1">VSG forms a coat on the surface of the parasite. The trypanosome evades the immune response of the host by expressing a series of antigenically distinct VSGs from an estimated 1000 VSG genes.</text>
</comment>
<evidence type="ECO:0000256" key="5">
    <source>
        <dbReference type="ARBA" id="ARBA00022729"/>
    </source>
</evidence>
<keyword evidence="4" id="KW-0336">GPI-anchor</keyword>
<proteinExistence type="predicted"/>
<dbReference type="InterPro" id="IPR025932">
    <property type="entry name" value="Trypano_VSG_B_N_dom"/>
</dbReference>
<dbReference type="GO" id="GO:0098552">
    <property type="term" value="C:side of membrane"/>
    <property type="evidence" value="ECO:0007669"/>
    <property type="project" value="UniProtKB-KW"/>
</dbReference>
<evidence type="ECO:0000256" key="2">
    <source>
        <dbReference type="ARBA" id="ARBA00004609"/>
    </source>
</evidence>
<accession>M4TDI8</accession>
<evidence type="ECO:0000256" key="8">
    <source>
        <dbReference type="ARBA" id="ARBA00023288"/>
    </source>
</evidence>
<comment type="subcellular location">
    <subcellularLocation>
        <location evidence="2">Cell membrane</location>
        <topology evidence="2">Lipid-anchor</topology>
        <topology evidence="2">GPI-anchor</topology>
    </subcellularLocation>
</comment>
<keyword evidence="5 9" id="KW-0732">Signal</keyword>
<keyword evidence="3" id="KW-1003">Cell membrane</keyword>
<protein>
    <submittedName>
        <fullName evidence="11">Variant surface glycoprotein 567</fullName>
    </submittedName>
</protein>